<evidence type="ECO:0000256" key="8">
    <source>
        <dbReference type="ARBA" id="ARBA00023008"/>
    </source>
</evidence>
<dbReference type="eggNOG" id="ENOG502QR4X">
    <property type="taxonomic scope" value="Eukaryota"/>
</dbReference>
<evidence type="ECO:0000256" key="10">
    <source>
        <dbReference type="ARBA" id="ARBA00023180"/>
    </source>
</evidence>
<comment type="subcellular location">
    <subcellularLocation>
        <location evidence="2">Endoplasmic reticulum membrane</location>
        <topology evidence="2">Peripheral membrane protein</topology>
    </subcellularLocation>
</comment>
<protein>
    <recommendedName>
        <fullName evidence="17">Plastocyanin-like domain-containing protein</fullName>
    </recommendedName>
</protein>
<evidence type="ECO:0000256" key="2">
    <source>
        <dbReference type="ARBA" id="ARBA00004406"/>
    </source>
</evidence>
<dbReference type="GO" id="GO:0005507">
    <property type="term" value="F:copper ion binding"/>
    <property type="evidence" value="ECO:0007669"/>
    <property type="project" value="InterPro"/>
</dbReference>
<dbReference type="HOGENOM" id="CLU_641545_0_0_1"/>
<keyword evidence="10" id="KW-0325">Glycoprotein</keyword>
<dbReference type="Pfam" id="PF07731">
    <property type="entry name" value="Cu-oxidase_2"/>
    <property type="match status" value="1"/>
</dbReference>
<dbReference type="PANTHER" id="PTHR48461:SF1">
    <property type="entry name" value="MULTICOPPER OXIDASE LPR1-LIKE"/>
    <property type="match status" value="1"/>
</dbReference>
<comment type="function">
    <text evidence="11">Multicopper oxidase that may play a role in the maintenance of inorganic phosphate homeostasis.</text>
</comment>
<sequence>MNLPSGEFDLHLVIADREFYENGSIFMNTTGTLPDIHPQWQPEYFGMTMTVNGKAWPYLNVHRRRYRLRILNACNARYLDIRFSNGLPFHVIAADSSYLFAPVTVSHLVLSPAEIFDVVVDFSLAPTATEIELLNSAPYPYGLNGTAPDPNLDGKVMKFNVAPYGQLDDTPDNSKVPEHGVPYANVSALPPTMMTRYIVLYENMTTDNKTMNLYINGLRLEDPVTETPRSGTTELWHVINLTGDNHPLHVHLGTLQAIQMRELIDPLTFKDCMIKNNNTNTCNLLQHAVGATLPVPEEEKTWKNVVKVPPNFVTSGGGGVLFRGDQLHDQEQQHEHVQPPPARRRRHVAGARGGEDVEERGEGAAELRDVGGGGVLARGDQPVLPLRRHHRARVRLPLPHPGSRGQRYDQATQADEMVTTTHSIYCAW</sequence>
<evidence type="ECO:0000313" key="16">
    <source>
        <dbReference type="Proteomes" id="UP000006038"/>
    </source>
</evidence>
<feature type="region of interest" description="Disordered" evidence="12">
    <location>
        <begin position="329"/>
        <end position="362"/>
    </location>
</feature>
<dbReference type="PANTHER" id="PTHR48461">
    <property type="entry name" value="MULTICOPPER OXIDASE LPR1-LIKE"/>
    <property type="match status" value="1"/>
</dbReference>
<evidence type="ECO:0000259" key="14">
    <source>
        <dbReference type="Pfam" id="PF07731"/>
    </source>
</evidence>
<feature type="domain" description="Plastocyanin-like" evidence="14">
    <location>
        <begin position="202"/>
        <end position="311"/>
    </location>
</feature>
<feature type="domain" description="Plastocyanin-like" evidence="13">
    <location>
        <begin position="61"/>
        <end position="123"/>
    </location>
</feature>
<name>J3KW08_ORYBR</name>
<proteinExistence type="inferred from homology"/>
<evidence type="ECO:0000256" key="9">
    <source>
        <dbReference type="ARBA" id="ARBA00023136"/>
    </source>
</evidence>
<evidence type="ECO:0000256" key="4">
    <source>
        <dbReference type="ARBA" id="ARBA00022723"/>
    </source>
</evidence>
<evidence type="ECO:0000256" key="11">
    <source>
        <dbReference type="ARBA" id="ARBA00037077"/>
    </source>
</evidence>
<evidence type="ECO:0008006" key="17">
    <source>
        <dbReference type="Google" id="ProtNLM"/>
    </source>
</evidence>
<dbReference type="GO" id="GO:0016491">
    <property type="term" value="F:oxidoreductase activity"/>
    <property type="evidence" value="ECO:0007669"/>
    <property type="project" value="UniProtKB-KW"/>
</dbReference>
<evidence type="ECO:0000313" key="15">
    <source>
        <dbReference type="EnsemblPlants" id="OB01G11640.1"/>
    </source>
</evidence>
<dbReference type="AlphaFoldDB" id="J3KW08"/>
<dbReference type="InterPro" id="IPR001117">
    <property type="entry name" value="Cu-oxidase_2nd"/>
</dbReference>
<keyword evidence="7" id="KW-0560">Oxidoreductase</keyword>
<dbReference type="InterPro" id="IPR011706">
    <property type="entry name" value="Cu-oxidase_C"/>
</dbReference>
<dbReference type="GO" id="GO:0005789">
    <property type="term" value="C:endoplasmic reticulum membrane"/>
    <property type="evidence" value="ECO:0007669"/>
    <property type="project" value="UniProtKB-SubCell"/>
</dbReference>
<dbReference type="GO" id="GO:0016036">
    <property type="term" value="P:cellular response to phosphate starvation"/>
    <property type="evidence" value="ECO:0007669"/>
    <property type="project" value="InterPro"/>
</dbReference>
<comment type="similarity">
    <text evidence="3">Belongs to the multicopper oxidase family.</text>
</comment>
<organism evidence="15">
    <name type="scientific">Oryza brachyantha</name>
    <name type="common">malo sina</name>
    <dbReference type="NCBI Taxonomy" id="4533"/>
    <lineage>
        <taxon>Eukaryota</taxon>
        <taxon>Viridiplantae</taxon>
        <taxon>Streptophyta</taxon>
        <taxon>Embryophyta</taxon>
        <taxon>Tracheophyta</taxon>
        <taxon>Spermatophyta</taxon>
        <taxon>Magnoliopsida</taxon>
        <taxon>Liliopsida</taxon>
        <taxon>Poales</taxon>
        <taxon>Poaceae</taxon>
        <taxon>BOP clade</taxon>
        <taxon>Oryzoideae</taxon>
        <taxon>Oryzeae</taxon>
        <taxon>Oryzinae</taxon>
        <taxon>Oryza</taxon>
    </lineage>
</organism>
<evidence type="ECO:0000256" key="1">
    <source>
        <dbReference type="ARBA" id="ARBA00001935"/>
    </source>
</evidence>
<dbReference type="InterPro" id="IPR052152">
    <property type="entry name" value="LPR1/LPR2"/>
</dbReference>
<evidence type="ECO:0000256" key="3">
    <source>
        <dbReference type="ARBA" id="ARBA00010609"/>
    </source>
</evidence>
<keyword evidence="6" id="KW-0256">Endoplasmic reticulum</keyword>
<dbReference type="InterPro" id="IPR008972">
    <property type="entry name" value="Cupredoxin"/>
</dbReference>
<dbReference type="Pfam" id="PF00394">
    <property type="entry name" value="Cu-oxidase"/>
    <property type="match status" value="1"/>
</dbReference>
<dbReference type="SUPFAM" id="SSF49503">
    <property type="entry name" value="Cupredoxins"/>
    <property type="match status" value="2"/>
</dbReference>
<dbReference type="Gene3D" id="2.60.40.420">
    <property type="entry name" value="Cupredoxins - blue copper proteins"/>
    <property type="match status" value="2"/>
</dbReference>
<reference evidence="15" key="1">
    <citation type="journal article" date="2013" name="Nat. Commun.">
        <title>Whole-genome sequencing of Oryza brachyantha reveals mechanisms underlying Oryza genome evolution.</title>
        <authorList>
            <person name="Chen J."/>
            <person name="Huang Q."/>
            <person name="Gao D."/>
            <person name="Wang J."/>
            <person name="Lang Y."/>
            <person name="Liu T."/>
            <person name="Li B."/>
            <person name="Bai Z."/>
            <person name="Luis Goicoechea J."/>
            <person name="Liang C."/>
            <person name="Chen C."/>
            <person name="Zhang W."/>
            <person name="Sun S."/>
            <person name="Liao Y."/>
            <person name="Zhang X."/>
            <person name="Yang L."/>
            <person name="Song C."/>
            <person name="Wang M."/>
            <person name="Shi J."/>
            <person name="Liu G."/>
            <person name="Liu J."/>
            <person name="Zhou H."/>
            <person name="Zhou W."/>
            <person name="Yu Q."/>
            <person name="An N."/>
            <person name="Chen Y."/>
            <person name="Cai Q."/>
            <person name="Wang B."/>
            <person name="Liu B."/>
            <person name="Min J."/>
            <person name="Huang Y."/>
            <person name="Wu H."/>
            <person name="Li Z."/>
            <person name="Zhang Y."/>
            <person name="Yin Y."/>
            <person name="Song W."/>
            <person name="Jiang J."/>
            <person name="Jackson S.A."/>
            <person name="Wing R.A."/>
            <person name="Wang J."/>
            <person name="Chen M."/>
        </authorList>
    </citation>
    <scope>NUCLEOTIDE SEQUENCE [LARGE SCALE GENOMIC DNA]</scope>
    <source>
        <strain evidence="15">cv. IRGC 101232</strain>
    </source>
</reference>
<evidence type="ECO:0000256" key="5">
    <source>
        <dbReference type="ARBA" id="ARBA00022729"/>
    </source>
</evidence>
<keyword evidence="8" id="KW-0186">Copper</keyword>
<comment type="cofactor">
    <cofactor evidence="1">
        <name>Cu cation</name>
        <dbReference type="ChEBI" id="CHEBI:23378"/>
    </cofactor>
</comment>
<reference evidence="15" key="2">
    <citation type="submission" date="2013-04" db="UniProtKB">
        <authorList>
            <consortium name="EnsemblPlants"/>
        </authorList>
    </citation>
    <scope>IDENTIFICATION</scope>
</reference>
<keyword evidence="16" id="KW-1185">Reference proteome</keyword>
<dbReference type="Gramene" id="OB01G11640.1">
    <property type="protein sequence ID" value="OB01G11640.1"/>
    <property type="gene ID" value="OB01G11640"/>
</dbReference>
<evidence type="ECO:0000256" key="12">
    <source>
        <dbReference type="SAM" id="MobiDB-lite"/>
    </source>
</evidence>
<accession>J3KW08</accession>
<dbReference type="CDD" id="cd13868">
    <property type="entry name" value="CuRO_2_CotA_like"/>
    <property type="match status" value="1"/>
</dbReference>
<evidence type="ECO:0000259" key="13">
    <source>
        <dbReference type="Pfam" id="PF00394"/>
    </source>
</evidence>
<dbReference type="EnsemblPlants" id="OB01G11640.1">
    <property type="protein sequence ID" value="OB01G11640.1"/>
    <property type="gene ID" value="OB01G11640"/>
</dbReference>
<keyword evidence="9" id="KW-0472">Membrane</keyword>
<dbReference type="Proteomes" id="UP000006038">
    <property type="component" value="Chromosome 1"/>
</dbReference>
<keyword evidence="4" id="KW-0479">Metal-binding</keyword>
<keyword evidence="5" id="KW-0732">Signal</keyword>
<evidence type="ECO:0000256" key="7">
    <source>
        <dbReference type="ARBA" id="ARBA00023002"/>
    </source>
</evidence>
<evidence type="ECO:0000256" key="6">
    <source>
        <dbReference type="ARBA" id="ARBA00022824"/>
    </source>
</evidence>